<evidence type="ECO:0000256" key="1">
    <source>
        <dbReference type="ARBA" id="ARBA00004271"/>
    </source>
</evidence>
<name>A0A8S0QP23_OLEEU</name>
<comment type="subcellular location">
    <subcellularLocation>
        <location evidence="1 8">Secreted</location>
        <location evidence="1 8">Extracellular space</location>
        <location evidence="1 8">Apoplast</location>
    </subcellularLocation>
</comment>
<evidence type="ECO:0000256" key="4">
    <source>
        <dbReference type="ARBA" id="ARBA00022525"/>
    </source>
</evidence>
<keyword evidence="3 8" id="KW-0052">Apoplast</keyword>
<dbReference type="Proteomes" id="UP000594638">
    <property type="component" value="Unassembled WGS sequence"/>
</dbReference>
<dbReference type="OrthoDB" id="1680445at2759"/>
<dbReference type="Gramene" id="OE9A085194T1">
    <property type="protein sequence ID" value="OE9A085194C1"/>
    <property type="gene ID" value="OE9A085194"/>
</dbReference>
<evidence type="ECO:0000256" key="2">
    <source>
        <dbReference type="ARBA" id="ARBA00007456"/>
    </source>
</evidence>
<dbReference type="AlphaFoldDB" id="A0A8S0QP23"/>
<evidence type="ECO:0000256" key="5">
    <source>
        <dbReference type="ARBA" id="ARBA00022723"/>
    </source>
</evidence>
<keyword evidence="4 8" id="KW-0964">Secreted</keyword>
<gene>
    <name evidence="10" type="ORF">OLEA9_A085194</name>
</gene>
<reference evidence="10 11" key="1">
    <citation type="submission" date="2019-12" db="EMBL/GenBank/DDBJ databases">
        <authorList>
            <person name="Alioto T."/>
            <person name="Alioto T."/>
            <person name="Gomez Garrido J."/>
        </authorList>
    </citation>
    <scope>NUCLEOTIDE SEQUENCE [LARGE SCALE GENOMIC DNA]</scope>
</reference>
<dbReference type="InterPro" id="IPR011051">
    <property type="entry name" value="RmlC_Cupin_sf"/>
</dbReference>
<dbReference type="PRINTS" id="PR00325">
    <property type="entry name" value="GERMIN"/>
</dbReference>
<keyword evidence="6 7" id="KW-0464">Manganese</keyword>
<dbReference type="GO" id="GO:0030145">
    <property type="term" value="F:manganese ion binding"/>
    <property type="evidence" value="ECO:0007669"/>
    <property type="project" value="UniProtKB-UniRule"/>
</dbReference>
<evidence type="ECO:0000259" key="9">
    <source>
        <dbReference type="Pfam" id="PF00190"/>
    </source>
</evidence>
<evidence type="ECO:0000256" key="6">
    <source>
        <dbReference type="ARBA" id="ARBA00023211"/>
    </source>
</evidence>
<keyword evidence="11" id="KW-1185">Reference proteome</keyword>
<dbReference type="Pfam" id="PF00190">
    <property type="entry name" value="Cupin_1"/>
    <property type="match status" value="1"/>
</dbReference>
<comment type="similarity">
    <text evidence="2 8">Belongs to the germin family.</text>
</comment>
<evidence type="ECO:0000313" key="10">
    <source>
        <dbReference type="EMBL" id="CAA2967418.1"/>
    </source>
</evidence>
<evidence type="ECO:0000256" key="7">
    <source>
        <dbReference type="PIRSR" id="PIRSR601929-2"/>
    </source>
</evidence>
<evidence type="ECO:0000256" key="8">
    <source>
        <dbReference type="RuleBase" id="RU366015"/>
    </source>
</evidence>
<dbReference type="InterPro" id="IPR014710">
    <property type="entry name" value="RmlC-like_jellyroll"/>
</dbReference>
<accession>A0A8S0QP23</accession>
<proteinExistence type="inferred from homology"/>
<keyword evidence="5 7" id="KW-0479">Metal-binding</keyword>
<dbReference type="SUPFAM" id="SSF51182">
    <property type="entry name" value="RmlC-like cupins"/>
    <property type="match status" value="1"/>
</dbReference>
<evidence type="ECO:0000256" key="3">
    <source>
        <dbReference type="ARBA" id="ARBA00022523"/>
    </source>
</evidence>
<feature type="domain" description="Cupin type-1" evidence="9">
    <location>
        <begin position="65"/>
        <end position="129"/>
    </location>
</feature>
<dbReference type="InterPro" id="IPR006045">
    <property type="entry name" value="Cupin_1"/>
</dbReference>
<dbReference type="InterPro" id="IPR001929">
    <property type="entry name" value="Germin"/>
</dbReference>
<organism evidence="10 11">
    <name type="scientific">Olea europaea subsp. europaea</name>
    <dbReference type="NCBI Taxonomy" id="158383"/>
    <lineage>
        <taxon>Eukaryota</taxon>
        <taxon>Viridiplantae</taxon>
        <taxon>Streptophyta</taxon>
        <taxon>Embryophyta</taxon>
        <taxon>Tracheophyta</taxon>
        <taxon>Spermatophyta</taxon>
        <taxon>Magnoliopsida</taxon>
        <taxon>eudicotyledons</taxon>
        <taxon>Gunneridae</taxon>
        <taxon>Pentapetalae</taxon>
        <taxon>asterids</taxon>
        <taxon>lamiids</taxon>
        <taxon>Lamiales</taxon>
        <taxon>Oleaceae</taxon>
        <taxon>Oleeae</taxon>
        <taxon>Olea</taxon>
    </lineage>
</organism>
<protein>
    <recommendedName>
        <fullName evidence="8">Germin-like protein</fullName>
    </recommendedName>
</protein>
<feature type="binding site" evidence="7">
    <location>
        <position position="76"/>
    </location>
    <ligand>
        <name>Mn(2+)</name>
        <dbReference type="ChEBI" id="CHEBI:29035"/>
    </ligand>
</feature>
<evidence type="ECO:0000313" key="11">
    <source>
        <dbReference type="Proteomes" id="UP000594638"/>
    </source>
</evidence>
<sequence>MASVFLAVFVNGKICKDPNKVTADDFFFPGPNMTGLNVPRNTSNPRGSVVTIVNVNVLPGLNTLGDIFVFPQGLIHFQLNLGKTNAVTFAGQGSQNPGIMTIANAVFGSDPPINLDVLTKAFQVDTNVIKYLQRQFW</sequence>
<dbReference type="EMBL" id="CACTIH010001882">
    <property type="protein sequence ID" value="CAA2967418.1"/>
    <property type="molecule type" value="Genomic_DNA"/>
</dbReference>
<comment type="caution">
    <text evidence="10">The sequence shown here is derived from an EMBL/GenBank/DDBJ whole genome shotgun (WGS) entry which is preliminary data.</text>
</comment>
<dbReference type="PANTHER" id="PTHR31238">
    <property type="entry name" value="GERMIN-LIKE PROTEIN SUBFAMILY 3 MEMBER 3"/>
    <property type="match status" value="1"/>
</dbReference>
<dbReference type="Gene3D" id="2.60.120.10">
    <property type="entry name" value="Jelly Rolls"/>
    <property type="match status" value="2"/>
</dbReference>
<dbReference type="GO" id="GO:0048046">
    <property type="term" value="C:apoplast"/>
    <property type="evidence" value="ECO:0007669"/>
    <property type="project" value="UniProtKB-SubCell"/>
</dbReference>